<accession>A0ABX7LIZ6</accession>
<dbReference type="InterPro" id="IPR028994">
    <property type="entry name" value="Integrin_alpha_N"/>
</dbReference>
<dbReference type="SUPFAM" id="SSF69318">
    <property type="entry name" value="Integrin alpha N-terminal domain"/>
    <property type="match status" value="1"/>
</dbReference>
<dbReference type="EMBL" id="CP070969">
    <property type="protein sequence ID" value="QSF46949.1"/>
    <property type="molecule type" value="Genomic_DNA"/>
</dbReference>
<gene>
    <name evidence="2" type="ORF">JRJ22_10505</name>
</gene>
<reference evidence="2 3" key="1">
    <citation type="submission" date="2021-02" db="EMBL/GenBank/DDBJ databases">
        <title>Paenibacillus tianjinensis sp. nov.</title>
        <authorList>
            <person name="Liu H."/>
        </authorList>
    </citation>
    <scope>NUCLEOTIDE SEQUENCE [LARGE SCALE GENOMIC DNA]</scope>
    <source>
        <strain evidence="2 3">TB2019</strain>
    </source>
</reference>
<dbReference type="RefSeq" id="WP_206104399.1">
    <property type="nucleotide sequence ID" value="NZ_CP070969.1"/>
</dbReference>
<evidence type="ECO:0000313" key="3">
    <source>
        <dbReference type="Proteomes" id="UP000663452"/>
    </source>
</evidence>
<dbReference type="Pfam" id="PF26353">
    <property type="entry name" value="YhfM"/>
    <property type="match status" value="1"/>
</dbReference>
<keyword evidence="3" id="KW-1185">Reference proteome</keyword>
<sequence>MPLLLIVLLTGCQNAYGFINARWITDIYLEYIPLDREQKEAPFESKTFTDVLFIKDMADAMNKSKRIPGDLDYDYDFRMKLTFGDGYTEEYIVNLGRDSGNPGLLLSAERSSTVYTIPVEYADRLRTAIFVGGDQTAADAEVAKVTLDSPFTLSRNPLPQVTGRPEFLNMELIDGKYSEDWTALSPIAGRKWSGQFRLTVTGEQGDILSTYPLSRQYRETLEFGSFFQIEFGDYNGDGNPDFTIGQYGSSNGNVFKLFTLNIDRSIEELPINRTPELFVSASGRYSVKLTETEGGFKVSQYNNSLGKQVEITYRWIGSAFQKVQ</sequence>
<proteinExistence type="predicted"/>
<organism evidence="2 3">
    <name type="scientific">Paenibacillus tianjinensis</name>
    <dbReference type="NCBI Taxonomy" id="2810347"/>
    <lineage>
        <taxon>Bacteria</taxon>
        <taxon>Bacillati</taxon>
        <taxon>Bacillota</taxon>
        <taxon>Bacilli</taxon>
        <taxon>Bacillales</taxon>
        <taxon>Paenibacillaceae</taxon>
        <taxon>Paenibacillus</taxon>
    </lineage>
</organism>
<dbReference type="Proteomes" id="UP000663452">
    <property type="component" value="Chromosome"/>
</dbReference>
<protein>
    <recommendedName>
        <fullName evidence="1">YhfM-like domain-containing protein</fullName>
    </recommendedName>
</protein>
<evidence type="ECO:0000259" key="1">
    <source>
        <dbReference type="Pfam" id="PF26353"/>
    </source>
</evidence>
<evidence type="ECO:0000313" key="2">
    <source>
        <dbReference type="EMBL" id="QSF46949.1"/>
    </source>
</evidence>
<name>A0ABX7LIZ6_9BACL</name>
<dbReference type="InterPro" id="IPR058780">
    <property type="entry name" value="YhfM-like_dom"/>
</dbReference>
<feature type="domain" description="YhfM-like" evidence="1">
    <location>
        <begin position="44"/>
        <end position="126"/>
    </location>
</feature>